<protein>
    <submittedName>
        <fullName evidence="2">Uncharacterized protein</fullName>
    </submittedName>
</protein>
<evidence type="ECO:0000313" key="2">
    <source>
        <dbReference type="EMBL" id="KAJ4001383.1"/>
    </source>
</evidence>
<dbReference type="EMBL" id="MU790510">
    <property type="protein sequence ID" value="KAJ4001383.1"/>
    <property type="molecule type" value="Genomic_DNA"/>
</dbReference>
<evidence type="ECO:0000256" key="1">
    <source>
        <dbReference type="SAM" id="MobiDB-lite"/>
    </source>
</evidence>
<gene>
    <name evidence="2" type="ORF">F5050DRAFT_1724633</name>
</gene>
<proteinExistence type="predicted"/>
<dbReference type="Proteomes" id="UP001163828">
    <property type="component" value="Unassembled WGS sequence"/>
</dbReference>
<organism evidence="2 3">
    <name type="scientific">Lentinula boryana</name>
    <dbReference type="NCBI Taxonomy" id="40481"/>
    <lineage>
        <taxon>Eukaryota</taxon>
        <taxon>Fungi</taxon>
        <taxon>Dikarya</taxon>
        <taxon>Basidiomycota</taxon>
        <taxon>Agaricomycotina</taxon>
        <taxon>Agaricomycetes</taxon>
        <taxon>Agaricomycetidae</taxon>
        <taxon>Agaricales</taxon>
        <taxon>Marasmiineae</taxon>
        <taxon>Omphalotaceae</taxon>
        <taxon>Lentinula</taxon>
    </lineage>
</organism>
<feature type="region of interest" description="Disordered" evidence="1">
    <location>
        <begin position="1"/>
        <end position="56"/>
    </location>
</feature>
<evidence type="ECO:0000313" key="3">
    <source>
        <dbReference type="Proteomes" id="UP001163828"/>
    </source>
</evidence>
<accession>A0ABQ8QSM3</accession>
<feature type="compositionally biased region" description="Basic and acidic residues" evidence="1">
    <location>
        <begin position="82"/>
        <end position="93"/>
    </location>
</feature>
<reference evidence="2" key="1">
    <citation type="submission" date="2022-08" db="EMBL/GenBank/DDBJ databases">
        <authorList>
            <consortium name="DOE Joint Genome Institute"/>
            <person name="Min B."/>
            <person name="Riley R."/>
            <person name="Sierra-Patev S."/>
            <person name="Naranjo-Ortiz M."/>
            <person name="Looney B."/>
            <person name="Konkel Z."/>
            <person name="Slot J.C."/>
            <person name="Sakamoto Y."/>
            <person name="Steenwyk J.L."/>
            <person name="Rokas A."/>
            <person name="Carro J."/>
            <person name="Camarero S."/>
            <person name="Ferreira P."/>
            <person name="Molpeceres G."/>
            <person name="Ruiz-Duenas F.J."/>
            <person name="Serrano A."/>
            <person name="Henrissat B."/>
            <person name="Drula E."/>
            <person name="Hughes K.W."/>
            <person name="Mata J.L."/>
            <person name="Ishikawa N.K."/>
            <person name="Vargas-Isla R."/>
            <person name="Ushijima S."/>
            <person name="Smith C.A."/>
            <person name="Ahrendt S."/>
            <person name="Andreopoulos W."/>
            <person name="He G."/>
            <person name="Labutti K."/>
            <person name="Lipzen A."/>
            <person name="Ng V."/>
            <person name="Sandor L."/>
            <person name="Barry K."/>
            <person name="Martinez A.T."/>
            <person name="Xiao Y."/>
            <person name="Gibbons J.G."/>
            <person name="Terashima K."/>
            <person name="Hibbett D.S."/>
            <person name="Grigoriev I.V."/>
        </authorList>
    </citation>
    <scope>NUCLEOTIDE SEQUENCE</scope>
    <source>
        <strain evidence="2">TFB10827</strain>
    </source>
</reference>
<sequence length="186" mass="20756">MGNATSRATPKAARKLPKRTEPTTWTSPSQSSGAAPKRPLAGEKKDQAIEDDARDPHFMSNLSRLGAVKVDHHMQAVRPHQKSREMIESRIQSEQEAASMHPSRNHVQASTLTYLLDKSKSNASRQDIKELANKYGVDIEKIERLSQHVTSPSINPNSVVRKVRNEDGEEELSVMAIWIESRALKA</sequence>
<feature type="region of interest" description="Disordered" evidence="1">
    <location>
        <begin position="76"/>
        <end position="104"/>
    </location>
</feature>
<name>A0ABQ8QSM3_9AGAR</name>
<keyword evidence="3" id="KW-1185">Reference proteome</keyword>
<feature type="compositionally biased region" description="Polar residues" evidence="1">
    <location>
        <begin position="22"/>
        <end position="33"/>
    </location>
</feature>
<comment type="caution">
    <text evidence="2">The sequence shown here is derived from an EMBL/GenBank/DDBJ whole genome shotgun (WGS) entry which is preliminary data.</text>
</comment>